<gene>
    <name evidence="2" type="ORF">FWK35_00015386</name>
</gene>
<dbReference type="OrthoDB" id="8193998at2759"/>
<keyword evidence="3" id="KW-1185">Reference proteome</keyword>
<comment type="caution">
    <text evidence="2">The sequence shown here is derived from an EMBL/GenBank/DDBJ whole genome shotgun (WGS) entry which is preliminary data.</text>
</comment>
<feature type="region of interest" description="Disordered" evidence="1">
    <location>
        <begin position="234"/>
        <end position="257"/>
    </location>
</feature>
<dbReference type="Proteomes" id="UP000478052">
    <property type="component" value="Unassembled WGS sequence"/>
</dbReference>
<dbReference type="EMBL" id="VUJU01003320">
    <property type="protein sequence ID" value="KAF0758369.1"/>
    <property type="molecule type" value="Genomic_DNA"/>
</dbReference>
<evidence type="ECO:0000313" key="2">
    <source>
        <dbReference type="EMBL" id="KAF0758369.1"/>
    </source>
</evidence>
<proteinExistence type="predicted"/>
<name>A0A6G0YMG2_APHCR</name>
<feature type="non-terminal residue" evidence="2">
    <location>
        <position position="1"/>
    </location>
</feature>
<evidence type="ECO:0000313" key="3">
    <source>
        <dbReference type="Proteomes" id="UP000478052"/>
    </source>
</evidence>
<sequence length="257" mass="28464">TIRGVDKVLTSANSSLITNLLDQTIVGIDMSATNENAQLSNGTQILPGYSTSCATEPTDTIGLVAALRLLPSSFNGEKQEDTKVFFGEIEALKMALEPQRSTTHLFLELYHSQQKNGEDVMAYSTRIEQLYNLILEQETSGKLVKVSKAIEASLKAQTVQVFIKGLGVLKDFIKAQNPPTLEKAIQAARNEERKSPKTPNRPYEVGGRTMIICKYCKKPVHMLTECRKRQYVHSKKTENQGNQQQPAVRGGRPVGEI</sequence>
<protein>
    <submittedName>
        <fullName evidence="2">CCHC-type domain-containing protein</fullName>
    </submittedName>
</protein>
<dbReference type="AlphaFoldDB" id="A0A6G0YMG2"/>
<organism evidence="2 3">
    <name type="scientific">Aphis craccivora</name>
    <name type="common">Cowpea aphid</name>
    <dbReference type="NCBI Taxonomy" id="307492"/>
    <lineage>
        <taxon>Eukaryota</taxon>
        <taxon>Metazoa</taxon>
        <taxon>Ecdysozoa</taxon>
        <taxon>Arthropoda</taxon>
        <taxon>Hexapoda</taxon>
        <taxon>Insecta</taxon>
        <taxon>Pterygota</taxon>
        <taxon>Neoptera</taxon>
        <taxon>Paraneoptera</taxon>
        <taxon>Hemiptera</taxon>
        <taxon>Sternorrhyncha</taxon>
        <taxon>Aphidomorpha</taxon>
        <taxon>Aphidoidea</taxon>
        <taxon>Aphididae</taxon>
        <taxon>Aphidini</taxon>
        <taxon>Aphis</taxon>
        <taxon>Aphis</taxon>
    </lineage>
</organism>
<reference evidence="2 3" key="1">
    <citation type="submission" date="2019-08" db="EMBL/GenBank/DDBJ databases">
        <title>Whole genome of Aphis craccivora.</title>
        <authorList>
            <person name="Voronova N.V."/>
            <person name="Shulinski R.S."/>
            <person name="Bandarenka Y.V."/>
            <person name="Zhorov D.G."/>
            <person name="Warner D."/>
        </authorList>
    </citation>
    <scope>NUCLEOTIDE SEQUENCE [LARGE SCALE GENOMIC DNA]</scope>
    <source>
        <strain evidence="2">180601</strain>
        <tissue evidence="2">Whole Body</tissue>
    </source>
</reference>
<evidence type="ECO:0000256" key="1">
    <source>
        <dbReference type="SAM" id="MobiDB-lite"/>
    </source>
</evidence>
<accession>A0A6G0YMG2</accession>